<organism evidence="2 3">
    <name type="scientific">Streptococcus oriscaviae</name>
    <dbReference type="NCBI Taxonomy" id="2781599"/>
    <lineage>
        <taxon>Bacteria</taxon>
        <taxon>Bacillati</taxon>
        <taxon>Bacillota</taxon>
        <taxon>Bacilli</taxon>
        <taxon>Lactobacillales</taxon>
        <taxon>Streptococcaceae</taxon>
        <taxon>Streptococcus</taxon>
    </lineage>
</organism>
<evidence type="ECO:0000256" key="1">
    <source>
        <dbReference type="SAM" id="Phobius"/>
    </source>
</evidence>
<name>A0ABX7YN98_9STRE</name>
<sequence length="168" mass="19381">MTETSKKPFKSAEDIKQEQIQKTNAFNRFLLFRYSLPVFFFANLYWLIIQLTHLSVYILLPIVMVALMVAAFAEQVTLFGKTDISLKLTKRALLAQRVMNLLVMGLLLVGQGHSLFPIFSTVSQTLIALILIQLAGLVIISYNLRRIGQIEHNCDPYYYRFQKIKQSY</sequence>
<feature type="transmembrane region" description="Helical" evidence="1">
    <location>
        <begin position="54"/>
        <end position="77"/>
    </location>
</feature>
<dbReference type="EMBL" id="CP073084">
    <property type="protein sequence ID" value="QUE55178.1"/>
    <property type="molecule type" value="Genomic_DNA"/>
</dbReference>
<feature type="transmembrane region" description="Helical" evidence="1">
    <location>
        <begin position="98"/>
        <end position="119"/>
    </location>
</feature>
<accession>A0ABX7YN98</accession>
<feature type="transmembrane region" description="Helical" evidence="1">
    <location>
        <begin position="125"/>
        <end position="144"/>
    </location>
</feature>
<feature type="transmembrane region" description="Helical" evidence="1">
    <location>
        <begin position="30"/>
        <end position="48"/>
    </location>
</feature>
<evidence type="ECO:0000313" key="3">
    <source>
        <dbReference type="Proteomes" id="UP000677616"/>
    </source>
</evidence>
<reference evidence="2 3" key="1">
    <citation type="submission" date="2021-04" db="EMBL/GenBank/DDBJ databases">
        <title>Complete genome sequence of a novel Streptococcus species.</title>
        <authorList>
            <person name="Teng J.L.L."/>
        </authorList>
    </citation>
    <scope>NUCLEOTIDE SEQUENCE [LARGE SCALE GENOMIC DNA]</scope>
    <source>
        <strain evidence="2 3">HKU75</strain>
    </source>
</reference>
<evidence type="ECO:0008006" key="4">
    <source>
        <dbReference type="Google" id="ProtNLM"/>
    </source>
</evidence>
<keyword evidence="1" id="KW-0472">Membrane</keyword>
<gene>
    <name evidence="2" type="ORF">INT76_04710</name>
</gene>
<dbReference type="RefSeq" id="WP_212572700.1">
    <property type="nucleotide sequence ID" value="NZ_CP073084.1"/>
</dbReference>
<dbReference type="Proteomes" id="UP000677616">
    <property type="component" value="Chromosome"/>
</dbReference>
<evidence type="ECO:0000313" key="2">
    <source>
        <dbReference type="EMBL" id="QUE55178.1"/>
    </source>
</evidence>
<proteinExistence type="predicted"/>
<keyword evidence="1" id="KW-0812">Transmembrane</keyword>
<keyword evidence="3" id="KW-1185">Reference proteome</keyword>
<keyword evidence="1" id="KW-1133">Transmembrane helix</keyword>
<protein>
    <recommendedName>
        <fullName evidence="4">PTS transporter</fullName>
    </recommendedName>
</protein>